<proteinExistence type="predicted"/>
<dbReference type="Proteomes" id="UP001054821">
    <property type="component" value="Chromosome 3"/>
</dbReference>
<dbReference type="AlphaFoldDB" id="A0AAD4W861"/>
<comment type="caution">
    <text evidence="1">The sequence shown here is derived from an EMBL/GenBank/DDBJ whole genome shotgun (WGS) entry which is preliminary data.</text>
</comment>
<evidence type="ECO:0000313" key="2">
    <source>
        <dbReference type="Proteomes" id="UP001054821"/>
    </source>
</evidence>
<gene>
    <name evidence="1" type="ORF">L3X38_017962</name>
</gene>
<organism evidence="1 2">
    <name type="scientific">Prunus dulcis</name>
    <name type="common">Almond</name>
    <name type="synonym">Amygdalus dulcis</name>
    <dbReference type="NCBI Taxonomy" id="3755"/>
    <lineage>
        <taxon>Eukaryota</taxon>
        <taxon>Viridiplantae</taxon>
        <taxon>Streptophyta</taxon>
        <taxon>Embryophyta</taxon>
        <taxon>Tracheophyta</taxon>
        <taxon>Spermatophyta</taxon>
        <taxon>Magnoliopsida</taxon>
        <taxon>eudicotyledons</taxon>
        <taxon>Gunneridae</taxon>
        <taxon>Pentapetalae</taxon>
        <taxon>rosids</taxon>
        <taxon>fabids</taxon>
        <taxon>Rosales</taxon>
        <taxon>Rosaceae</taxon>
        <taxon>Amygdaloideae</taxon>
        <taxon>Amygdaleae</taxon>
        <taxon>Prunus</taxon>
    </lineage>
</organism>
<dbReference type="EMBL" id="JAJFAZ020000003">
    <property type="protein sequence ID" value="KAI5338690.1"/>
    <property type="molecule type" value="Genomic_DNA"/>
</dbReference>
<evidence type="ECO:0000313" key="1">
    <source>
        <dbReference type="EMBL" id="KAI5338690.1"/>
    </source>
</evidence>
<name>A0AAD4W861_PRUDU</name>
<sequence length="103" mass="11242">MDKIVVFNHDIWSIIITVKQQDESYTMRLDIRRPFALAHHFLNVPVEEHNAKVSAAGKVAADLAEQGAGAAKQMTTTNEHAVKLGGAMEGVVDQAEGEEVTDQ</sequence>
<protein>
    <submittedName>
        <fullName evidence="1">Uncharacterized protein</fullName>
    </submittedName>
</protein>
<keyword evidence="2" id="KW-1185">Reference proteome</keyword>
<reference evidence="1 2" key="1">
    <citation type="journal article" date="2022" name="G3 (Bethesda)">
        <title>Whole-genome sequence and methylome profiling of the almond [Prunus dulcis (Mill.) D.A. Webb] cultivar 'Nonpareil'.</title>
        <authorList>
            <person name="D'Amico-Willman K.M."/>
            <person name="Ouma W.Z."/>
            <person name="Meulia T."/>
            <person name="Sideli G.M."/>
            <person name="Gradziel T.M."/>
            <person name="Fresnedo-Ramirez J."/>
        </authorList>
    </citation>
    <scope>NUCLEOTIDE SEQUENCE [LARGE SCALE GENOMIC DNA]</scope>
    <source>
        <strain evidence="1">Clone GOH B32 T37-40</strain>
    </source>
</reference>
<accession>A0AAD4W861</accession>